<protein>
    <submittedName>
        <fullName evidence="2">Uncharacterized protein</fullName>
    </submittedName>
</protein>
<organism evidence="2 3">
    <name type="scientific">Araneus ventricosus</name>
    <name type="common">Orbweaver spider</name>
    <name type="synonym">Epeira ventricosa</name>
    <dbReference type="NCBI Taxonomy" id="182803"/>
    <lineage>
        <taxon>Eukaryota</taxon>
        <taxon>Metazoa</taxon>
        <taxon>Ecdysozoa</taxon>
        <taxon>Arthropoda</taxon>
        <taxon>Chelicerata</taxon>
        <taxon>Arachnida</taxon>
        <taxon>Araneae</taxon>
        <taxon>Araneomorphae</taxon>
        <taxon>Entelegynae</taxon>
        <taxon>Araneoidea</taxon>
        <taxon>Araneidae</taxon>
        <taxon>Araneus</taxon>
    </lineage>
</organism>
<dbReference type="AlphaFoldDB" id="A0A4Y2TYV3"/>
<reference evidence="2 3" key="1">
    <citation type="journal article" date="2019" name="Sci. Rep.">
        <title>Orb-weaving spider Araneus ventricosus genome elucidates the spidroin gene catalogue.</title>
        <authorList>
            <person name="Kono N."/>
            <person name="Nakamura H."/>
            <person name="Ohtoshi R."/>
            <person name="Moran D.A.P."/>
            <person name="Shinohara A."/>
            <person name="Yoshida Y."/>
            <person name="Fujiwara M."/>
            <person name="Mori M."/>
            <person name="Tomita M."/>
            <person name="Arakawa K."/>
        </authorList>
    </citation>
    <scope>NUCLEOTIDE SEQUENCE [LARGE SCALE GENOMIC DNA]</scope>
</reference>
<gene>
    <name evidence="2" type="ORF">AVEN_101193_1</name>
</gene>
<evidence type="ECO:0000256" key="1">
    <source>
        <dbReference type="SAM" id="MobiDB-lite"/>
    </source>
</evidence>
<feature type="compositionally biased region" description="Polar residues" evidence="1">
    <location>
        <begin position="89"/>
        <end position="101"/>
    </location>
</feature>
<accession>A0A4Y2TYV3</accession>
<evidence type="ECO:0000313" key="3">
    <source>
        <dbReference type="Proteomes" id="UP000499080"/>
    </source>
</evidence>
<dbReference type="Proteomes" id="UP000499080">
    <property type="component" value="Unassembled WGS sequence"/>
</dbReference>
<sequence length="101" mass="11106">MCHLLLFKAPLEHQRQKSNLVPAYEAKLSYYTLLYAHLFTLNLFATVPFRAPSQGTQSQYSIAFGISSILSNFPDNSNSPESDQRPAPISSNSLGSTGLTP</sequence>
<proteinExistence type="predicted"/>
<keyword evidence="3" id="KW-1185">Reference proteome</keyword>
<feature type="region of interest" description="Disordered" evidence="1">
    <location>
        <begin position="74"/>
        <end position="101"/>
    </location>
</feature>
<evidence type="ECO:0000313" key="2">
    <source>
        <dbReference type="EMBL" id="GBO05808.1"/>
    </source>
</evidence>
<dbReference type="EMBL" id="BGPR01032316">
    <property type="protein sequence ID" value="GBO05808.1"/>
    <property type="molecule type" value="Genomic_DNA"/>
</dbReference>
<comment type="caution">
    <text evidence="2">The sequence shown here is derived from an EMBL/GenBank/DDBJ whole genome shotgun (WGS) entry which is preliminary data.</text>
</comment>
<name>A0A4Y2TYV3_ARAVE</name>